<keyword evidence="4 5" id="KW-0472">Membrane</keyword>
<proteinExistence type="predicted"/>
<evidence type="ECO:0000256" key="4">
    <source>
        <dbReference type="ARBA" id="ARBA00023136"/>
    </source>
</evidence>
<evidence type="ECO:0000256" key="2">
    <source>
        <dbReference type="ARBA" id="ARBA00022692"/>
    </source>
</evidence>
<organism evidence="7 8">
    <name type="scientific">Lentzea waywayandensis</name>
    <dbReference type="NCBI Taxonomy" id="84724"/>
    <lineage>
        <taxon>Bacteria</taxon>
        <taxon>Bacillati</taxon>
        <taxon>Actinomycetota</taxon>
        <taxon>Actinomycetes</taxon>
        <taxon>Pseudonocardiales</taxon>
        <taxon>Pseudonocardiaceae</taxon>
        <taxon>Lentzea</taxon>
    </lineage>
</organism>
<comment type="subcellular location">
    <subcellularLocation>
        <location evidence="1">Membrane</location>
        <topology evidence="1">Multi-pass membrane protein</topology>
    </subcellularLocation>
</comment>
<evidence type="ECO:0000313" key="7">
    <source>
        <dbReference type="EMBL" id="SFQ99507.1"/>
    </source>
</evidence>
<feature type="transmembrane region" description="Helical" evidence="5">
    <location>
        <begin position="110"/>
        <end position="129"/>
    </location>
</feature>
<keyword evidence="2 5" id="KW-0812">Transmembrane</keyword>
<dbReference type="EMBL" id="FOYL01000001">
    <property type="protein sequence ID" value="SFQ99507.1"/>
    <property type="molecule type" value="Genomic_DNA"/>
</dbReference>
<protein>
    <recommendedName>
        <fullName evidence="6">Methylamine utilisation protein MauE domain-containing protein</fullName>
    </recommendedName>
</protein>
<sequence>MLDRCARVLLAAVFLAVFIEKVRPQGFAEFHDSLAALVPLPARELAVVVLAGEAVAVVLLAVPGTRLGYGVVVTLPAAFCGGIVLAMTSRKSLRCKCFGAGGDVLGPRHLVRNGSLIAVAAFVPAPVSWEEPLTLLTIAVLLLAVVVVHVLFTYGLVARDRELQENAGPCPLWTEIRVIPRRRRGWSRRSAGWGGWPWSVPMIRCRRRSR</sequence>
<evidence type="ECO:0000313" key="8">
    <source>
        <dbReference type="Proteomes" id="UP000198583"/>
    </source>
</evidence>
<dbReference type="InterPro" id="IPR009908">
    <property type="entry name" value="Methylamine_util_MauE"/>
</dbReference>
<evidence type="ECO:0000259" key="6">
    <source>
        <dbReference type="Pfam" id="PF07291"/>
    </source>
</evidence>
<accession>A0A1I6D2I6</accession>
<dbReference type="GO" id="GO:0016020">
    <property type="term" value="C:membrane"/>
    <property type="evidence" value="ECO:0007669"/>
    <property type="project" value="UniProtKB-SubCell"/>
</dbReference>
<evidence type="ECO:0000256" key="1">
    <source>
        <dbReference type="ARBA" id="ARBA00004141"/>
    </source>
</evidence>
<feature type="transmembrane region" description="Helical" evidence="5">
    <location>
        <begin position="67"/>
        <end position="89"/>
    </location>
</feature>
<name>A0A1I6D2I6_9PSEU</name>
<dbReference type="Pfam" id="PF07291">
    <property type="entry name" value="MauE"/>
    <property type="match status" value="1"/>
</dbReference>
<keyword evidence="3 5" id="KW-1133">Transmembrane helix</keyword>
<evidence type="ECO:0000256" key="5">
    <source>
        <dbReference type="SAM" id="Phobius"/>
    </source>
</evidence>
<gene>
    <name evidence="7" type="ORF">SAMN04488564_101871</name>
</gene>
<dbReference type="STRING" id="84724.SAMN04488564_101871"/>
<dbReference type="GO" id="GO:0030416">
    <property type="term" value="P:methylamine metabolic process"/>
    <property type="evidence" value="ECO:0007669"/>
    <property type="project" value="InterPro"/>
</dbReference>
<feature type="domain" description="Methylamine utilisation protein MauE" evidence="6">
    <location>
        <begin position="5"/>
        <end position="123"/>
    </location>
</feature>
<dbReference type="AlphaFoldDB" id="A0A1I6D2I6"/>
<evidence type="ECO:0000256" key="3">
    <source>
        <dbReference type="ARBA" id="ARBA00022989"/>
    </source>
</evidence>
<reference evidence="8" key="1">
    <citation type="submission" date="2016-10" db="EMBL/GenBank/DDBJ databases">
        <authorList>
            <person name="Varghese N."/>
            <person name="Submissions S."/>
        </authorList>
    </citation>
    <scope>NUCLEOTIDE SEQUENCE [LARGE SCALE GENOMIC DNA]</scope>
    <source>
        <strain evidence="8">DSM 44232</strain>
    </source>
</reference>
<dbReference type="Proteomes" id="UP000198583">
    <property type="component" value="Unassembled WGS sequence"/>
</dbReference>
<feature type="transmembrane region" description="Helical" evidence="5">
    <location>
        <begin position="135"/>
        <end position="157"/>
    </location>
</feature>
<keyword evidence="8" id="KW-1185">Reference proteome</keyword>